<evidence type="ECO:0000256" key="1">
    <source>
        <dbReference type="SAM" id="MobiDB-lite"/>
    </source>
</evidence>
<dbReference type="EMBL" id="JBHRTA010000038">
    <property type="protein sequence ID" value="MFC3198610.1"/>
    <property type="molecule type" value="Genomic_DNA"/>
</dbReference>
<feature type="compositionally biased region" description="Polar residues" evidence="1">
    <location>
        <begin position="413"/>
        <end position="425"/>
    </location>
</feature>
<evidence type="ECO:0000313" key="4">
    <source>
        <dbReference type="Proteomes" id="UP001595526"/>
    </source>
</evidence>
<protein>
    <recommendedName>
        <fullName evidence="5">Outer membrane protein beta-barrel domain-containing protein</fullName>
    </recommendedName>
</protein>
<gene>
    <name evidence="3" type="ORF">ACFOET_13375</name>
</gene>
<sequence length="896" mass="102320">MRFLLLGLCLLLSHLLAAQNNGEIKGVVVDVNRQPLEKATIAVVEVKDSSVVTYSLSDSDGRFKLIKILTLRQLIVHITHVSSSPYSHEFTLNPKEILSLDTVMMGEVSLDEVIVTHIAPIRLNGDTLEYRADYFKTRPNANVEELLQLLPGLQVNVDGTIYYQGRQVSGIRVNNKDFFAQDLTMATRNLDASLIDAVQVIKDKGESKREILDDSELPIVINLKTKKDFVKADFGKFYGSGGTHDRYETGALVNTFRDTLQISFIGYGNNISRQGFDYSELGQYGGMNRAENNSYSYMSYGGLQNKVSLGINANYDIDKKLKTNLMYTFEQQNDYVDNKGTNSNIYETITEIANSQDNSTYKNYTHRFRAFARYAPDTTSTVSLDANIAFERSANEHYGNSSRFQDGGISVQEGESNSNNTANNRSYRHNLYAEKKLATSKILFSISQNAYIRQTENNSIRNTFNRFYLFNDSTVNQGIMQLTNGNNLTIGNMLNVQVPIRKHVNWDTYARYNWELNRNVEEIDNKINSEEFTNRSDVANNKQGQFGFAFLGTRANASLFKEKLKISVGIEWLNLGRNYHYYGKSADLNDRSRYWLPTASFTLNGLTLSYSKQVRLPSFYQIVAVNSDLYPTSLTIASPYFTNQLEETIRFRYFRWFANSKINFNASIGYTSYERSIGSSTTYDVSSSETTRRYYQAPGTDRLYVNAYVMKRFAQNATWNISWNLSGYGSTSKSYATVNDEENAAQTLYGNLDNSLNVTYKNKITLIPTYGFNMNKVRNEQQTVNFRDISNINHSVGAMLRLDDIRKFRLETSYTVRNQPRSLGNDRTNLHLVNAALYYPIMQRKGELKFTAFDMLNQNQNIWIGSSGNTNYYQEQLTLRQYFLLGLVYKFLATPK</sequence>
<dbReference type="SUPFAM" id="SSF49464">
    <property type="entry name" value="Carboxypeptidase regulatory domain-like"/>
    <property type="match status" value="1"/>
</dbReference>
<evidence type="ECO:0000256" key="2">
    <source>
        <dbReference type="SAM" id="SignalP"/>
    </source>
</evidence>
<feature type="signal peptide" evidence="2">
    <location>
        <begin position="1"/>
        <end position="18"/>
    </location>
</feature>
<accession>A0ABV7JNX5</accession>
<evidence type="ECO:0008006" key="5">
    <source>
        <dbReference type="Google" id="ProtNLM"/>
    </source>
</evidence>
<keyword evidence="2" id="KW-0732">Signal</keyword>
<evidence type="ECO:0000313" key="3">
    <source>
        <dbReference type="EMBL" id="MFC3198610.1"/>
    </source>
</evidence>
<proteinExistence type="predicted"/>
<keyword evidence="4" id="KW-1185">Reference proteome</keyword>
<reference evidence="4" key="1">
    <citation type="journal article" date="2019" name="Int. J. Syst. Evol. Microbiol.">
        <title>The Global Catalogue of Microorganisms (GCM) 10K type strain sequencing project: providing services to taxonomists for standard genome sequencing and annotation.</title>
        <authorList>
            <consortium name="The Broad Institute Genomics Platform"/>
            <consortium name="The Broad Institute Genome Sequencing Center for Infectious Disease"/>
            <person name="Wu L."/>
            <person name="Ma J."/>
        </authorList>
    </citation>
    <scope>NUCLEOTIDE SEQUENCE [LARGE SCALE GENOMIC DNA]</scope>
    <source>
        <strain evidence="4">KCTC 52416</strain>
    </source>
</reference>
<dbReference type="InterPro" id="IPR008969">
    <property type="entry name" value="CarboxyPept-like_regulatory"/>
</dbReference>
<dbReference type="SUPFAM" id="SSF56935">
    <property type="entry name" value="Porins"/>
    <property type="match status" value="1"/>
</dbReference>
<organism evidence="3 4">
    <name type="scientific">Parapedobacter deserti</name>
    <dbReference type="NCBI Taxonomy" id="1912957"/>
    <lineage>
        <taxon>Bacteria</taxon>
        <taxon>Pseudomonadati</taxon>
        <taxon>Bacteroidota</taxon>
        <taxon>Sphingobacteriia</taxon>
        <taxon>Sphingobacteriales</taxon>
        <taxon>Sphingobacteriaceae</taxon>
        <taxon>Parapedobacter</taxon>
    </lineage>
</organism>
<comment type="caution">
    <text evidence="3">The sequence shown here is derived from an EMBL/GenBank/DDBJ whole genome shotgun (WGS) entry which is preliminary data.</text>
</comment>
<dbReference type="Proteomes" id="UP001595526">
    <property type="component" value="Unassembled WGS sequence"/>
</dbReference>
<feature type="chain" id="PRO_5045376782" description="Outer membrane protein beta-barrel domain-containing protein" evidence="2">
    <location>
        <begin position="19"/>
        <end position="896"/>
    </location>
</feature>
<dbReference type="RefSeq" id="WP_379023432.1">
    <property type="nucleotide sequence ID" value="NZ_JBHRTA010000038.1"/>
</dbReference>
<name>A0ABV7JNX5_9SPHI</name>
<feature type="region of interest" description="Disordered" evidence="1">
    <location>
        <begin position="399"/>
        <end position="426"/>
    </location>
</feature>